<dbReference type="SUPFAM" id="SSF48013">
    <property type="entry name" value="NusB-like"/>
    <property type="match status" value="1"/>
</dbReference>
<dbReference type="InterPro" id="IPR029063">
    <property type="entry name" value="SAM-dependent_MTases_sf"/>
</dbReference>
<sequence length="448" mass="50440">MSRTDSNPRSMAVTALTRVKKGAYSNLQLNQMIDQSPISQRDAGLLTTIVYGVIQHRMTIDYQLAPFIKHPQKVEDWVMILLETAVYQMQYLERVPKRAIFDESIQIAKDRGHEGIRRFVTGVLHQMDRQGIYDPADIKDPLQRQSLMYSIPEWLVKELTTQLGAQKATHVFESINHPANQSVRVATDQISLTEAKQALSDEGYQVADSQVAGDGLVLHGKPANQAALFKQGKMTIQDESAMLPAESMRIQPAMMILDACAAPGGKTVQMAAQLDANKRGQVVALDIHEHKVKLIKQNAKRMHVNDRVVAQALDARNVNQVFDNDLFDEILVDAPCSGIGLVRRKPEIRYEKELKDVLALAKIQLDILNAVAQKVKINGIITYSTCTILNQENRDVVAAFLANHPEFESQRVTTTRDLKADRQTDYLEIYPDDYDSDGFFVSQFKRVR</sequence>
<dbReference type="InterPro" id="IPR004573">
    <property type="entry name" value="rRNA_ssu_MeTfrase_B"/>
</dbReference>
<dbReference type="InterPro" id="IPR054728">
    <property type="entry name" value="RsmB-like_ferredoxin"/>
</dbReference>
<dbReference type="RefSeq" id="WP_155430397.1">
    <property type="nucleotide sequence ID" value="NZ_WNJO01000001.1"/>
</dbReference>
<feature type="binding site" evidence="13">
    <location>
        <position position="333"/>
    </location>
    <ligand>
        <name>S-adenosyl-L-methionine</name>
        <dbReference type="ChEBI" id="CHEBI:59789"/>
    </ligand>
</feature>
<evidence type="ECO:0000256" key="1">
    <source>
        <dbReference type="ARBA" id="ARBA00002724"/>
    </source>
</evidence>
<dbReference type="NCBIfam" id="TIGR00563">
    <property type="entry name" value="rsmB"/>
    <property type="match status" value="1"/>
</dbReference>
<evidence type="ECO:0000256" key="6">
    <source>
        <dbReference type="ARBA" id="ARBA00022603"/>
    </source>
</evidence>
<feature type="domain" description="SAM-dependent MTase RsmB/NOP-type" evidence="14">
    <location>
        <begin position="171"/>
        <end position="447"/>
    </location>
</feature>
<comment type="catalytic activity">
    <reaction evidence="12">
        <text>cytidine(967) in 16S rRNA + S-adenosyl-L-methionine = 5-methylcytidine(967) in 16S rRNA + S-adenosyl-L-homocysteine + H(+)</text>
        <dbReference type="Rhea" id="RHEA:42748"/>
        <dbReference type="Rhea" id="RHEA-COMP:10219"/>
        <dbReference type="Rhea" id="RHEA-COMP:10220"/>
        <dbReference type="ChEBI" id="CHEBI:15378"/>
        <dbReference type="ChEBI" id="CHEBI:57856"/>
        <dbReference type="ChEBI" id="CHEBI:59789"/>
        <dbReference type="ChEBI" id="CHEBI:74483"/>
        <dbReference type="ChEBI" id="CHEBI:82748"/>
        <dbReference type="EC" id="2.1.1.176"/>
    </reaction>
</comment>
<keyword evidence="16" id="KW-1185">Reference proteome</keyword>
<comment type="function">
    <text evidence="1">Specifically methylates the cytosine at position 967 (m5C967) of 16S rRNA.</text>
</comment>
<dbReference type="Pfam" id="PF01189">
    <property type="entry name" value="Methyltr_RsmB-F"/>
    <property type="match status" value="1"/>
</dbReference>
<organism evidence="15 16">
    <name type="scientific">Secundilactobacillus folii</name>
    <dbReference type="NCBI Taxonomy" id="2678357"/>
    <lineage>
        <taxon>Bacteria</taxon>
        <taxon>Bacillati</taxon>
        <taxon>Bacillota</taxon>
        <taxon>Bacilli</taxon>
        <taxon>Lactobacillales</taxon>
        <taxon>Lactobacillaceae</taxon>
        <taxon>Secundilactobacillus</taxon>
    </lineage>
</organism>
<evidence type="ECO:0000256" key="7">
    <source>
        <dbReference type="ARBA" id="ARBA00022679"/>
    </source>
</evidence>
<evidence type="ECO:0000256" key="5">
    <source>
        <dbReference type="ARBA" id="ARBA00022552"/>
    </source>
</evidence>
<protein>
    <recommendedName>
        <fullName evidence="3">16S rRNA (cytosine(967)-C(5))-methyltransferase</fullName>
        <ecNumber evidence="3">2.1.1.176</ecNumber>
    </recommendedName>
    <alternativeName>
        <fullName evidence="10">16S rRNA m5C967 methyltransferase</fullName>
    </alternativeName>
    <alternativeName>
        <fullName evidence="11">rRNA (cytosine-C(5)-)-methyltransferase RsmB</fullName>
    </alternativeName>
</protein>
<evidence type="ECO:0000256" key="13">
    <source>
        <dbReference type="PROSITE-ProRule" id="PRU01023"/>
    </source>
</evidence>
<dbReference type="GO" id="GO:0006355">
    <property type="term" value="P:regulation of DNA-templated transcription"/>
    <property type="evidence" value="ECO:0007669"/>
    <property type="project" value="InterPro"/>
</dbReference>
<dbReference type="Gene3D" id="3.30.70.1170">
    <property type="entry name" value="Sun protein, domain 3"/>
    <property type="match status" value="1"/>
</dbReference>
<feature type="binding site" evidence="13">
    <location>
        <position position="286"/>
    </location>
    <ligand>
        <name>S-adenosyl-L-methionine</name>
        <dbReference type="ChEBI" id="CHEBI:59789"/>
    </ligand>
</feature>
<dbReference type="Pfam" id="PF22458">
    <property type="entry name" value="RsmF-B_ferredox"/>
    <property type="match status" value="1"/>
</dbReference>
<accession>A0A7X2XT04</accession>
<dbReference type="EMBL" id="WNJO01000001">
    <property type="protein sequence ID" value="MTV81098.1"/>
    <property type="molecule type" value="Genomic_DNA"/>
</dbReference>
<comment type="subcellular location">
    <subcellularLocation>
        <location evidence="2">Cytoplasm</location>
    </subcellularLocation>
</comment>
<dbReference type="Pfam" id="PF01029">
    <property type="entry name" value="NusB"/>
    <property type="match status" value="1"/>
</dbReference>
<dbReference type="FunFam" id="3.40.50.150:FF:000022">
    <property type="entry name" value="Ribosomal RNA small subunit methyltransferase B"/>
    <property type="match status" value="1"/>
</dbReference>
<dbReference type="PANTHER" id="PTHR22807">
    <property type="entry name" value="NOP2 YEAST -RELATED NOL1/NOP2/FMU SUN DOMAIN-CONTAINING"/>
    <property type="match status" value="1"/>
</dbReference>
<comment type="similarity">
    <text evidence="13">Belongs to the class I-like SAM-binding methyltransferase superfamily. RsmB/NOP family.</text>
</comment>
<name>A0A7X2XT04_9LACO</name>
<evidence type="ECO:0000313" key="15">
    <source>
        <dbReference type="EMBL" id="MTV81098.1"/>
    </source>
</evidence>
<dbReference type="InterPro" id="IPR006027">
    <property type="entry name" value="NusB_RsmB_TIM44"/>
</dbReference>
<dbReference type="GO" id="GO:0008649">
    <property type="term" value="F:rRNA methyltransferase activity"/>
    <property type="evidence" value="ECO:0007669"/>
    <property type="project" value="InterPro"/>
</dbReference>
<feature type="binding site" evidence="13">
    <location>
        <position position="314"/>
    </location>
    <ligand>
        <name>S-adenosyl-L-methionine</name>
        <dbReference type="ChEBI" id="CHEBI:59789"/>
    </ligand>
</feature>
<keyword evidence="5" id="KW-0698">rRNA processing</keyword>
<dbReference type="GO" id="GO:0003723">
    <property type="term" value="F:RNA binding"/>
    <property type="evidence" value="ECO:0007669"/>
    <property type="project" value="UniProtKB-UniRule"/>
</dbReference>
<dbReference type="AlphaFoldDB" id="A0A7X2XT04"/>
<dbReference type="Gene3D" id="3.40.50.150">
    <property type="entry name" value="Vaccinia Virus protein VP39"/>
    <property type="match status" value="1"/>
</dbReference>
<dbReference type="Proteomes" id="UP000466388">
    <property type="component" value="Unassembled WGS sequence"/>
</dbReference>
<proteinExistence type="inferred from homology"/>
<evidence type="ECO:0000256" key="12">
    <source>
        <dbReference type="ARBA" id="ARBA00047283"/>
    </source>
</evidence>
<keyword evidence="6 13" id="KW-0489">Methyltransferase</keyword>
<evidence type="ECO:0000256" key="4">
    <source>
        <dbReference type="ARBA" id="ARBA00022490"/>
    </source>
</evidence>
<comment type="caution">
    <text evidence="15">The sequence shown here is derived from an EMBL/GenBank/DDBJ whole genome shotgun (WGS) entry which is preliminary data.</text>
</comment>
<keyword evidence="4" id="KW-0963">Cytoplasm</keyword>
<evidence type="ECO:0000256" key="3">
    <source>
        <dbReference type="ARBA" id="ARBA00012140"/>
    </source>
</evidence>
<dbReference type="NCBIfam" id="NF011494">
    <property type="entry name" value="PRK14902.1"/>
    <property type="match status" value="1"/>
</dbReference>
<evidence type="ECO:0000259" key="14">
    <source>
        <dbReference type="PROSITE" id="PS51686"/>
    </source>
</evidence>
<keyword evidence="7 13" id="KW-0808">Transferase</keyword>
<dbReference type="EC" id="2.1.1.176" evidence="3"/>
<evidence type="ECO:0000256" key="2">
    <source>
        <dbReference type="ARBA" id="ARBA00004496"/>
    </source>
</evidence>
<evidence type="ECO:0000256" key="10">
    <source>
        <dbReference type="ARBA" id="ARBA00030399"/>
    </source>
</evidence>
<dbReference type="PANTHER" id="PTHR22807:SF53">
    <property type="entry name" value="RIBOSOMAL RNA SMALL SUBUNIT METHYLTRANSFERASE B-RELATED"/>
    <property type="match status" value="1"/>
</dbReference>
<evidence type="ECO:0000313" key="16">
    <source>
        <dbReference type="Proteomes" id="UP000466388"/>
    </source>
</evidence>
<evidence type="ECO:0000256" key="9">
    <source>
        <dbReference type="ARBA" id="ARBA00022884"/>
    </source>
</evidence>
<dbReference type="GO" id="GO:0005737">
    <property type="term" value="C:cytoplasm"/>
    <property type="evidence" value="ECO:0007669"/>
    <property type="project" value="UniProtKB-SubCell"/>
</dbReference>
<dbReference type="InterPro" id="IPR049560">
    <property type="entry name" value="MeTrfase_RsmB-F_NOP2_cat"/>
</dbReference>
<dbReference type="PROSITE" id="PS51686">
    <property type="entry name" value="SAM_MT_RSMB_NOP"/>
    <property type="match status" value="1"/>
</dbReference>
<dbReference type="PRINTS" id="PR02008">
    <property type="entry name" value="RCMTFAMILY"/>
</dbReference>
<dbReference type="Gene3D" id="1.10.940.10">
    <property type="entry name" value="NusB-like"/>
    <property type="match status" value="1"/>
</dbReference>
<keyword evidence="9 13" id="KW-0694">RNA-binding</keyword>
<keyword evidence="8 13" id="KW-0949">S-adenosyl-L-methionine</keyword>
<evidence type="ECO:0000256" key="11">
    <source>
        <dbReference type="ARBA" id="ARBA00031088"/>
    </source>
</evidence>
<feature type="binding site" evidence="13">
    <location>
        <begin position="260"/>
        <end position="266"/>
    </location>
    <ligand>
        <name>S-adenosyl-L-methionine</name>
        <dbReference type="ChEBI" id="CHEBI:59789"/>
    </ligand>
</feature>
<dbReference type="InterPro" id="IPR035926">
    <property type="entry name" value="NusB-like_sf"/>
</dbReference>
<dbReference type="InterPro" id="IPR023267">
    <property type="entry name" value="RCMT"/>
</dbReference>
<feature type="active site" description="Nucleophile" evidence="13">
    <location>
        <position position="386"/>
    </location>
</feature>
<gene>
    <name evidence="15" type="primary">rsmB</name>
    <name evidence="15" type="ORF">GM612_00330</name>
</gene>
<evidence type="ECO:0000256" key="8">
    <source>
        <dbReference type="ARBA" id="ARBA00022691"/>
    </source>
</evidence>
<dbReference type="SUPFAM" id="SSF53335">
    <property type="entry name" value="S-adenosyl-L-methionine-dependent methyltransferases"/>
    <property type="match status" value="1"/>
</dbReference>
<reference evidence="15 16" key="1">
    <citation type="submission" date="2019-11" db="EMBL/GenBank/DDBJ databases">
        <title>Lactobacillus sp. nov. CRM56-3, isolated from fermented tea leaves.</title>
        <authorList>
            <person name="Phuengjayaem S."/>
            <person name="Tanasupawat S."/>
        </authorList>
    </citation>
    <scope>NUCLEOTIDE SEQUENCE [LARGE SCALE GENOMIC DNA]</scope>
    <source>
        <strain evidence="15 16">CRM56-3</strain>
    </source>
</reference>
<dbReference type="InterPro" id="IPR001678">
    <property type="entry name" value="MeTrfase_RsmB-F_NOP2_dom"/>
</dbReference>